<dbReference type="AlphaFoldDB" id="A0A0P7TYC2"/>
<dbReference type="Proteomes" id="UP000034805">
    <property type="component" value="Unassembled WGS sequence"/>
</dbReference>
<evidence type="ECO:0000313" key="3">
    <source>
        <dbReference type="Proteomes" id="UP000034805"/>
    </source>
</evidence>
<gene>
    <name evidence="2" type="ORF">Z043_119196</name>
</gene>
<keyword evidence="1" id="KW-1133">Transmembrane helix</keyword>
<reference evidence="2 3" key="1">
    <citation type="submission" date="2015-08" db="EMBL/GenBank/DDBJ databases">
        <title>The genome of the Asian arowana (Scleropages formosus).</title>
        <authorList>
            <person name="Tan M.H."/>
            <person name="Gan H.M."/>
            <person name="Croft L.J."/>
            <person name="Austin C.M."/>
        </authorList>
    </citation>
    <scope>NUCLEOTIDE SEQUENCE [LARGE SCALE GENOMIC DNA]</scope>
    <source>
        <strain evidence="2">Aro1</strain>
    </source>
</reference>
<dbReference type="EMBL" id="JARO02008526">
    <property type="protein sequence ID" value="KPP62610.1"/>
    <property type="molecule type" value="Genomic_DNA"/>
</dbReference>
<keyword evidence="1" id="KW-0812">Transmembrane</keyword>
<protein>
    <submittedName>
        <fullName evidence="2">Uncharacterized protein</fullName>
    </submittedName>
</protein>
<proteinExistence type="predicted"/>
<feature type="non-terminal residue" evidence="2">
    <location>
        <position position="106"/>
    </location>
</feature>
<accession>A0A0P7TYC2</accession>
<sequence>MDDSGIIRRRRLQKELPLPRKSSRPVWMKKGGNPSEILLLNAWPPWALTMVLNLSSSVPLWIWRISVVCFFMWSIAAEVTSLDTNLQFPSGASVYFCPSFILSSRE</sequence>
<name>A0A0P7TYC2_SCLFO</name>
<comment type="caution">
    <text evidence="2">The sequence shown here is derived from an EMBL/GenBank/DDBJ whole genome shotgun (WGS) entry which is preliminary data.</text>
</comment>
<organism evidence="2 3">
    <name type="scientific">Scleropages formosus</name>
    <name type="common">Asian bonytongue</name>
    <name type="synonym">Osteoglossum formosum</name>
    <dbReference type="NCBI Taxonomy" id="113540"/>
    <lineage>
        <taxon>Eukaryota</taxon>
        <taxon>Metazoa</taxon>
        <taxon>Chordata</taxon>
        <taxon>Craniata</taxon>
        <taxon>Vertebrata</taxon>
        <taxon>Euteleostomi</taxon>
        <taxon>Actinopterygii</taxon>
        <taxon>Neopterygii</taxon>
        <taxon>Teleostei</taxon>
        <taxon>Osteoglossocephala</taxon>
        <taxon>Osteoglossomorpha</taxon>
        <taxon>Osteoglossiformes</taxon>
        <taxon>Osteoglossidae</taxon>
        <taxon>Scleropages</taxon>
    </lineage>
</organism>
<evidence type="ECO:0000313" key="2">
    <source>
        <dbReference type="EMBL" id="KPP62610.1"/>
    </source>
</evidence>
<feature type="transmembrane region" description="Helical" evidence="1">
    <location>
        <begin position="61"/>
        <end position="80"/>
    </location>
</feature>
<evidence type="ECO:0000256" key="1">
    <source>
        <dbReference type="SAM" id="Phobius"/>
    </source>
</evidence>
<keyword evidence="1" id="KW-0472">Membrane</keyword>